<name>A0AC60P9Q2_IXOPE</name>
<protein>
    <submittedName>
        <fullName evidence="1">Uncharacterized protein</fullName>
    </submittedName>
</protein>
<evidence type="ECO:0000313" key="1">
    <source>
        <dbReference type="EMBL" id="KAG0416141.1"/>
    </source>
</evidence>
<sequence length="838" mass="93247">MERLKAKREVKRSQNTKIIHEATAGMETADLASLTAWLERLKVNNRALQELNVEIEDHVSERDLVAEYTTVTEYDDEAIRMMALLDCKADSLRRKEQQAQAIQMTTSATTSATATTDLGRTRTNRDAAYVMSTRSSGSSNAREREPRRELSRLLVIFDEMLREPLPQLAPPPLLEGNRSTTTTSATTTPTADPTKRKQKRRQHRKQPTTPPEDPLAPGDFKVVIRPQGSLALSKTNAAQLADCIFNHTRITDFAQDQVRINTRSNFIVVSTPDEPRAQQYLDPKAITWNANPYPVQSHIPPPSITTPGAIFQIPGEDCEPKIMESLTCHNRTITVLDARRIEDTGIMQVLFLGPHVPFRMRHRAVILRCHPYERKTEACMACWFQGNSKMAERSIEAFRRLDDDAKDAAYQSIVSDTKILKAEVEQRRLQLAELKNATSAKPNDRLEDKSRPCDDATNRQLQATENLICGLLAPVVDRLDQLEEKMSTSSAESLRSVFLALFVLLSGDSECNDEDSDMKLARAQNHFALKLLKELSSEAPESNIFFSPTSISVALAMVYTGARGKSEAELSTALGHTAAGLSSREYILATYKKILAEQQTDDNVSLMIANAVFVKSTLKVLESYQKELVDTFAAMFRLVDVEAEKSTMESEVNEWVKNKTRGKISGFEIPANIMMALLNAIYFKGLWKISFNLNNTSPLPFYNKGSDKFNLKTEYGLVPALKKLGVRSIFSDADLSGITGSGGLVVSEVQHKAAIEVNEEGTVATGTTAVMNMFSSAPSFAVDGPFLFYIREKATSRVLFLGEVHELPPAKTRSIVPAAVFKDKLLNSDNSRRGQGKQ</sequence>
<keyword evidence="2" id="KW-1185">Reference proteome</keyword>
<proteinExistence type="predicted"/>
<dbReference type="Proteomes" id="UP000805193">
    <property type="component" value="Unassembled WGS sequence"/>
</dbReference>
<comment type="caution">
    <text evidence="1">The sequence shown here is derived from an EMBL/GenBank/DDBJ whole genome shotgun (WGS) entry which is preliminary data.</text>
</comment>
<gene>
    <name evidence="1" type="ORF">HPB47_006673</name>
</gene>
<evidence type="ECO:0000313" key="2">
    <source>
        <dbReference type="Proteomes" id="UP000805193"/>
    </source>
</evidence>
<accession>A0AC60P9Q2</accession>
<reference evidence="1 2" key="1">
    <citation type="journal article" date="2020" name="Cell">
        <title>Large-Scale Comparative Analyses of Tick Genomes Elucidate Their Genetic Diversity and Vector Capacities.</title>
        <authorList>
            <consortium name="Tick Genome and Microbiome Consortium (TIGMIC)"/>
            <person name="Jia N."/>
            <person name="Wang J."/>
            <person name="Shi W."/>
            <person name="Du L."/>
            <person name="Sun Y."/>
            <person name="Zhan W."/>
            <person name="Jiang J.F."/>
            <person name="Wang Q."/>
            <person name="Zhang B."/>
            <person name="Ji P."/>
            <person name="Bell-Sakyi L."/>
            <person name="Cui X.M."/>
            <person name="Yuan T.T."/>
            <person name="Jiang B.G."/>
            <person name="Yang W.F."/>
            <person name="Lam T.T."/>
            <person name="Chang Q.C."/>
            <person name="Ding S.J."/>
            <person name="Wang X.J."/>
            <person name="Zhu J.G."/>
            <person name="Ruan X.D."/>
            <person name="Zhao L."/>
            <person name="Wei J.T."/>
            <person name="Ye R.Z."/>
            <person name="Que T.C."/>
            <person name="Du C.H."/>
            <person name="Zhou Y.H."/>
            <person name="Cheng J.X."/>
            <person name="Dai P.F."/>
            <person name="Guo W.B."/>
            <person name="Han X.H."/>
            <person name="Huang E.J."/>
            <person name="Li L.F."/>
            <person name="Wei W."/>
            <person name="Gao Y.C."/>
            <person name="Liu J.Z."/>
            <person name="Shao H.Z."/>
            <person name="Wang X."/>
            <person name="Wang C.C."/>
            <person name="Yang T.C."/>
            <person name="Huo Q.B."/>
            <person name="Li W."/>
            <person name="Chen H.Y."/>
            <person name="Chen S.E."/>
            <person name="Zhou L.G."/>
            <person name="Ni X.B."/>
            <person name="Tian J.H."/>
            <person name="Sheng Y."/>
            <person name="Liu T."/>
            <person name="Pan Y.S."/>
            <person name="Xia L.Y."/>
            <person name="Li J."/>
            <person name="Zhao F."/>
            <person name="Cao W.C."/>
        </authorList>
    </citation>
    <scope>NUCLEOTIDE SEQUENCE [LARGE SCALE GENOMIC DNA]</scope>
    <source>
        <strain evidence="1">Iper-2018</strain>
    </source>
</reference>
<dbReference type="EMBL" id="JABSTQ010010986">
    <property type="protein sequence ID" value="KAG0416141.1"/>
    <property type="molecule type" value="Genomic_DNA"/>
</dbReference>
<organism evidence="1 2">
    <name type="scientific">Ixodes persulcatus</name>
    <name type="common">Taiga tick</name>
    <dbReference type="NCBI Taxonomy" id="34615"/>
    <lineage>
        <taxon>Eukaryota</taxon>
        <taxon>Metazoa</taxon>
        <taxon>Ecdysozoa</taxon>
        <taxon>Arthropoda</taxon>
        <taxon>Chelicerata</taxon>
        <taxon>Arachnida</taxon>
        <taxon>Acari</taxon>
        <taxon>Parasitiformes</taxon>
        <taxon>Ixodida</taxon>
        <taxon>Ixodoidea</taxon>
        <taxon>Ixodidae</taxon>
        <taxon>Ixodinae</taxon>
        <taxon>Ixodes</taxon>
    </lineage>
</organism>